<protein>
    <submittedName>
        <fullName evidence="2">Uncharacterized protein</fullName>
    </submittedName>
</protein>
<dbReference type="AlphaFoldDB" id="A0A348G1N9"/>
<dbReference type="Proteomes" id="UP000266934">
    <property type="component" value="Chromosome"/>
</dbReference>
<evidence type="ECO:0000256" key="1">
    <source>
        <dbReference type="SAM" id="Phobius"/>
    </source>
</evidence>
<feature type="transmembrane region" description="Helical" evidence="1">
    <location>
        <begin position="210"/>
        <end position="229"/>
    </location>
</feature>
<reference evidence="2 3" key="1">
    <citation type="submission" date="2018-08" db="EMBL/GenBank/DDBJ databases">
        <title>Complete genome sequencing of Blastochloris tepida GI.</title>
        <authorList>
            <person name="Tsukatani Y."/>
            <person name="Mori H."/>
        </authorList>
    </citation>
    <scope>NUCLEOTIDE SEQUENCE [LARGE SCALE GENOMIC DNA]</scope>
    <source>
        <strain evidence="2 3">GI</strain>
    </source>
</reference>
<keyword evidence="1" id="KW-0812">Transmembrane</keyword>
<feature type="transmembrane region" description="Helical" evidence="1">
    <location>
        <begin position="61"/>
        <end position="88"/>
    </location>
</feature>
<accession>A0A348G1N9</accession>
<dbReference type="RefSeq" id="WP_126400303.1">
    <property type="nucleotide sequence ID" value="NZ_AP018907.1"/>
</dbReference>
<evidence type="ECO:0000313" key="2">
    <source>
        <dbReference type="EMBL" id="BBF93472.1"/>
    </source>
</evidence>
<keyword evidence="3" id="KW-1185">Reference proteome</keyword>
<feature type="transmembrane region" description="Helical" evidence="1">
    <location>
        <begin position="37"/>
        <end position="55"/>
    </location>
</feature>
<sequence>MTDPTRSAADDPKAPLQWEIDVPVATNPLLLASYAKLFGLTALIMGAFLSFLMAVSGSPDAIPMMVAISAGISLALFVVGVLGMAVIYRNRMSMRFTLDRRGVRAETIDRRADRVATATIVLGALTGKPGAVGTGLIAKSTADQRAAWRGIVKARFYPRLNAIALGNAWRTVMIVFCPPEHYEAAAERVRRGMARHPAPASTRSSPVGGLLLRTALVVAATLPLFTLPYPAEIDPFAPLFTLCFALASVWLIPLLSVAVIGGVGWIAGHIVLAMLDQRRSMFSPHEIYRAYEVAGGDVWAHLALAGLGGFYLVWLSLALLRGRVSSGLAGDLAQLDDD</sequence>
<proteinExistence type="predicted"/>
<feature type="transmembrane region" description="Helical" evidence="1">
    <location>
        <begin position="257"/>
        <end position="275"/>
    </location>
</feature>
<organism evidence="2 3">
    <name type="scientific">Blastochloris tepida</name>
    <dbReference type="NCBI Taxonomy" id="2233851"/>
    <lineage>
        <taxon>Bacteria</taxon>
        <taxon>Pseudomonadati</taxon>
        <taxon>Pseudomonadota</taxon>
        <taxon>Alphaproteobacteria</taxon>
        <taxon>Hyphomicrobiales</taxon>
        <taxon>Blastochloridaceae</taxon>
        <taxon>Blastochloris</taxon>
    </lineage>
</organism>
<feature type="transmembrane region" description="Helical" evidence="1">
    <location>
        <begin position="298"/>
        <end position="320"/>
    </location>
</feature>
<gene>
    <name evidence="2" type="ORF">BLTE_21570</name>
</gene>
<dbReference type="KEGG" id="blag:BLTE_21570"/>
<name>A0A348G1N9_9HYPH</name>
<dbReference type="EMBL" id="AP018907">
    <property type="protein sequence ID" value="BBF93472.1"/>
    <property type="molecule type" value="Genomic_DNA"/>
</dbReference>
<evidence type="ECO:0000313" key="3">
    <source>
        <dbReference type="Proteomes" id="UP000266934"/>
    </source>
</evidence>
<keyword evidence="1" id="KW-0472">Membrane</keyword>
<keyword evidence="1" id="KW-1133">Transmembrane helix</keyword>
<dbReference type="OrthoDB" id="7957085at2"/>